<sequence length="379" mass="41587">MTDHTQILRTSPIVKASYWFPDGKTHQTDNLTAGSAASFIDSKLFTHLFCAYADLDSSTHEVIISAANNCEFSSFTKTVQKKNTNVQTLLSIGGKNADKTVFASMASNNKNRKAFIDSSIAVARYNGFYGLDLAWEYPSNSVEMTNFGKLLEEWRAAVVEESDNTNQLPLLLTAAVYYSPKYDRAKYPVKAIADNLDFVNIMAYDFYGPGWSAVTGPPAALYHDPSNPSGRSGHAGLSKWLKAELPAKKAVLGFPYCGWAWTLEDSENNGYEAPTDGAAISPDGSITYDKIRNYIVDNGAATFHDPAVVGFYCYVGNTWIGYDDNQSIVSKVKYAKLTGLLGYFSWHVGADYNCGLSRAASVAWDTTEKNTGHELLAEE</sequence>
<gene>
    <name evidence="7" type="ORF">AARE701A_LOCUS18960</name>
</gene>
<dbReference type="PROSITE" id="PS51910">
    <property type="entry name" value="GH18_2"/>
    <property type="match status" value="1"/>
</dbReference>
<dbReference type="FunFam" id="3.10.50.10:FF:000003">
    <property type="entry name" value="Class V chitinase CHIT5b"/>
    <property type="match status" value="1"/>
</dbReference>
<keyword evidence="2" id="KW-0732">Signal</keyword>
<evidence type="ECO:0000259" key="6">
    <source>
        <dbReference type="PROSITE" id="PS51910"/>
    </source>
</evidence>
<dbReference type="AlphaFoldDB" id="A0A8S2AR90"/>
<dbReference type="InterPro" id="IPR001223">
    <property type="entry name" value="Glyco_hydro18_cat"/>
</dbReference>
<dbReference type="InterPro" id="IPR011583">
    <property type="entry name" value="Chitinase_II/V-like_cat"/>
</dbReference>
<organism evidence="7 8">
    <name type="scientific">Arabidopsis arenosa</name>
    <name type="common">Sand rock-cress</name>
    <name type="synonym">Cardaminopsis arenosa</name>
    <dbReference type="NCBI Taxonomy" id="38785"/>
    <lineage>
        <taxon>Eukaryota</taxon>
        <taxon>Viridiplantae</taxon>
        <taxon>Streptophyta</taxon>
        <taxon>Embryophyta</taxon>
        <taxon>Tracheophyta</taxon>
        <taxon>Spermatophyta</taxon>
        <taxon>Magnoliopsida</taxon>
        <taxon>eudicotyledons</taxon>
        <taxon>Gunneridae</taxon>
        <taxon>Pentapetalae</taxon>
        <taxon>rosids</taxon>
        <taxon>malvids</taxon>
        <taxon>Brassicales</taxon>
        <taxon>Brassicaceae</taxon>
        <taxon>Camelineae</taxon>
        <taxon>Arabidopsis</taxon>
    </lineage>
</organism>
<dbReference type="GO" id="GO:0005576">
    <property type="term" value="C:extracellular region"/>
    <property type="evidence" value="ECO:0007669"/>
    <property type="project" value="TreeGrafter"/>
</dbReference>
<evidence type="ECO:0000256" key="3">
    <source>
        <dbReference type="ARBA" id="ARBA00022801"/>
    </source>
</evidence>
<dbReference type="EMBL" id="LR999457">
    <property type="protein sequence ID" value="CAE6187037.1"/>
    <property type="molecule type" value="Genomic_DNA"/>
</dbReference>
<evidence type="ECO:0000256" key="5">
    <source>
        <dbReference type="ARBA" id="ARBA00023295"/>
    </source>
</evidence>
<reference evidence="7" key="1">
    <citation type="submission" date="2021-01" db="EMBL/GenBank/DDBJ databases">
        <authorList>
            <person name="Bezrukov I."/>
        </authorList>
    </citation>
    <scope>NUCLEOTIDE SEQUENCE</scope>
</reference>
<keyword evidence="5" id="KW-0326">Glycosidase</keyword>
<name>A0A8S2AR90_ARAAE</name>
<protein>
    <recommendedName>
        <fullName evidence="6">GH18 domain-containing protein</fullName>
    </recommendedName>
</protein>
<accession>A0A8S2AR90</accession>
<feature type="domain" description="GH18" evidence="6">
    <location>
        <begin position="13"/>
        <end position="367"/>
    </location>
</feature>
<dbReference type="GO" id="GO:0005975">
    <property type="term" value="P:carbohydrate metabolic process"/>
    <property type="evidence" value="ECO:0007669"/>
    <property type="project" value="InterPro"/>
</dbReference>
<dbReference type="GO" id="GO:0006032">
    <property type="term" value="P:chitin catabolic process"/>
    <property type="evidence" value="ECO:0007669"/>
    <property type="project" value="TreeGrafter"/>
</dbReference>
<dbReference type="SUPFAM" id="SSF54556">
    <property type="entry name" value="Chitinase insertion domain"/>
    <property type="match status" value="1"/>
</dbReference>
<dbReference type="PANTHER" id="PTHR11177">
    <property type="entry name" value="CHITINASE"/>
    <property type="match status" value="1"/>
</dbReference>
<evidence type="ECO:0000256" key="1">
    <source>
        <dbReference type="ARBA" id="ARBA00008682"/>
    </source>
</evidence>
<keyword evidence="3" id="KW-0378">Hydrolase</keyword>
<evidence type="ECO:0000256" key="4">
    <source>
        <dbReference type="ARBA" id="ARBA00023180"/>
    </source>
</evidence>
<evidence type="ECO:0000256" key="2">
    <source>
        <dbReference type="ARBA" id="ARBA00022729"/>
    </source>
</evidence>
<dbReference type="InterPro" id="IPR050314">
    <property type="entry name" value="Glycosyl_Hydrlase_18"/>
</dbReference>
<dbReference type="FunFam" id="3.20.20.80:FF:000091">
    <property type="entry name" value="Class V chitinase CHIT5"/>
    <property type="match status" value="1"/>
</dbReference>
<dbReference type="SUPFAM" id="SSF51445">
    <property type="entry name" value="(Trans)glycosidases"/>
    <property type="match status" value="1"/>
</dbReference>
<dbReference type="InterPro" id="IPR017853">
    <property type="entry name" value="GH"/>
</dbReference>
<keyword evidence="8" id="KW-1185">Reference proteome</keyword>
<dbReference type="GO" id="GO:0008061">
    <property type="term" value="F:chitin binding"/>
    <property type="evidence" value="ECO:0007669"/>
    <property type="project" value="InterPro"/>
</dbReference>
<dbReference type="GO" id="GO:0004568">
    <property type="term" value="F:chitinase activity"/>
    <property type="evidence" value="ECO:0007669"/>
    <property type="project" value="TreeGrafter"/>
</dbReference>
<proteinExistence type="inferred from homology"/>
<comment type="similarity">
    <text evidence="1">Belongs to the glycosyl hydrolase 18 family. Chitinase class V subfamily.</text>
</comment>
<dbReference type="Pfam" id="PF00704">
    <property type="entry name" value="Glyco_hydro_18"/>
    <property type="match status" value="1"/>
</dbReference>
<dbReference type="InterPro" id="IPR029070">
    <property type="entry name" value="Chitinase_insertion_sf"/>
</dbReference>
<dbReference type="Gene3D" id="3.10.50.10">
    <property type="match status" value="1"/>
</dbReference>
<dbReference type="PANTHER" id="PTHR11177:SF383">
    <property type="entry name" value="GLYCOSYL HYDROLASE FAMILY PROTEIN WITH CHITINASE INSERTION DOMAIN-CONTAINING PROTEIN"/>
    <property type="match status" value="1"/>
</dbReference>
<dbReference type="CDD" id="cd02879">
    <property type="entry name" value="GH18_plant_chitinase_class_V"/>
    <property type="match status" value="1"/>
</dbReference>
<dbReference type="Proteomes" id="UP000682877">
    <property type="component" value="Chromosome 7"/>
</dbReference>
<dbReference type="SMART" id="SM00636">
    <property type="entry name" value="Glyco_18"/>
    <property type="match status" value="1"/>
</dbReference>
<dbReference type="Gene3D" id="3.20.20.80">
    <property type="entry name" value="Glycosidases"/>
    <property type="match status" value="1"/>
</dbReference>
<keyword evidence="4" id="KW-0325">Glycoprotein</keyword>
<evidence type="ECO:0000313" key="8">
    <source>
        <dbReference type="Proteomes" id="UP000682877"/>
    </source>
</evidence>
<evidence type="ECO:0000313" key="7">
    <source>
        <dbReference type="EMBL" id="CAE6187037.1"/>
    </source>
</evidence>